<evidence type="ECO:0000256" key="1">
    <source>
        <dbReference type="SAM" id="MobiDB-lite"/>
    </source>
</evidence>
<feature type="region of interest" description="Disordered" evidence="1">
    <location>
        <begin position="1"/>
        <end position="23"/>
    </location>
</feature>
<evidence type="ECO:0000313" key="2">
    <source>
        <dbReference type="EMBL" id="KAH7313700.1"/>
    </source>
</evidence>
<dbReference type="EMBL" id="JAGPNK010000009">
    <property type="protein sequence ID" value="KAH7313700.1"/>
    <property type="molecule type" value="Genomic_DNA"/>
</dbReference>
<dbReference type="OrthoDB" id="5372935at2759"/>
<accession>A0A8K0SS33</accession>
<protein>
    <recommendedName>
        <fullName evidence="4">F-box domain-containing protein</fullName>
    </recommendedName>
</protein>
<dbReference type="PANTHER" id="PTHR42085">
    <property type="entry name" value="F-BOX DOMAIN-CONTAINING PROTEIN"/>
    <property type="match status" value="1"/>
</dbReference>
<comment type="caution">
    <text evidence="2">The sequence shown here is derived from an EMBL/GenBank/DDBJ whole genome shotgun (WGS) entry which is preliminary data.</text>
</comment>
<dbReference type="InterPro" id="IPR038883">
    <property type="entry name" value="AN11006-like"/>
</dbReference>
<proteinExistence type="predicted"/>
<sequence>MARKAATSTAPPRTSARRTGKPSALTEADINSISIASLTLDTPLIPFRLKKREKQKFEFITLPSEIRLRIYEYYFDDSEDVIDLTQENYKRYHKRLGIVRVCKQLHAEVTHYFYSTRSFRIFPTTHGRYFKTKKPLLARLRPNQLECIHTLELRLGPGFNNPPRGWVVNDALGLKQCINVHRLRIMVECDPSDGIFRGFRRSEGFYENFSCDLLVKVLEELPALKVIEFDAWPSVKKRGAMMKGLLEVVRPTKLLIEWGPERGWTDAMDEDDEKRVDLTAPFITGMELSVYSGANLAVEAEARPD</sequence>
<evidence type="ECO:0008006" key="4">
    <source>
        <dbReference type="Google" id="ProtNLM"/>
    </source>
</evidence>
<dbReference type="Proteomes" id="UP000813444">
    <property type="component" value="Unassembled WGS sequence"/>
</dbReference>
<organism evidence="2 3">
    <name type="scientific">Stachybotrys elegans</name>
    <dbReference type="NCBI Taxonomy" id="80388"/>
    <lineage>
        <taxon>Eukaryota</taxon>
        <taxon>Fungi</taxon>
        <taxon>Dikarya</taxon>
        <taxon>Ascomycota</taxon>
        <taxon>Pezizomycotina</taxon>
        <taxon>Sordariomycetes</taxon>
        <taxon>Hypocreomycetidae</taxon>
        <taxon>Hypocreales</taxon>
        <taxon>Stachybotryaceae</taxon>
        <taxon>Stachybotrys</taxon>
    </lineage>
</organism>
<reference evidence="2" key="1">
    <citation type="journal article" date="2021" name="Nat. Commun.">
        <title>Genetic determinants of endophytism in the Arabidopsis root mycobiome.</title>
        <authorList>
            <person name="Mesny F."/>
            <person name="Miyauchi S."/>
            <person name="Thiergart T."/>
            <person name="Pickel B."/>
            <person name="Atanasova L."/>
            <person name="Karlsson M."/>
            <person name="Huettel B."/>
            <person name="Barry K.W."/>
            <person name="Haridas S."/>
            <person name="Chen C."/>
            <person name="Bauer D."/>
            <person name="Andreopoulos W."/>
            <person name="Pangilinan J."/>
            <person name="LaButti K."/>
            <person name="Riley R."/>
            <person name="Lipzen A."/>
            <person name="Clum A."/>
            <person name="Drula E."/>
            <person name="Henrissat B."/>
            <person name="Kohler A."/>
            <person name="Grigoriev I.V."/>
            <person name="Martin F.M."/>
            <person name="Hacquard S."/>
        </authorList>
    </citation>
    <scope>NUCLEOTIDE SEQUENCE</scope>
    <source>
        <strain evidence="2">MPI-CAGE-CH-0235</strain>
    </source>
</reference>
<name>A0A8K0SS33_9HYPO</name>
<keyword evidence="3" id="KW-1185">Reference proteome</keyword>
<gene>
    <name evidence="2" type="ORF">B0I35DRAFT_277558</name>
</gene>
<feature type="compositionally biased region" description="Low complexity" evidence="1">
    <location>
        <begin position="1"/>
        <end position="14"/>
    </location>
</feature>
<evidence type="ECO:0000313" key="3">
    <source>
        <dbReference type="Proteomes" id="UP000813444"/>
    </source>
</evidence>
<dbReference type="AlphaFoldDB" id="A0A8K0SS33"/>
<dbReference type="PANTHER" id="PTHR42085:SF2">
    <property type="entry name" value="F-BOX DOMAIN-CONTAINING PROTEIN"/>
    <property type="match status" value="1"/>
</dbReference>